<feature type="non-terminal residue" evidence="1">
    <location>
        <position position="1"/>
    </location>
</feature>
<accession>Q84IM3</accession>
<evidence type="ECO:0008006" key="2">
    <source>
        <dbReference type="Google" id="ProtNLM"/>
    </source>
</evidence>
<dbReference type="InterPro" id="IPR024419">
    <property type="entry name" value="YvrJ"/>
</dbReference>
<evidence type="ECO:0000313" key="1">
    <source>
        <dbReference type="EMBL" id="BAC57539.1"/>
    </source>
</evidence>
<sequence length="86" mass="10001">EFRYLKFNLFFSLYSMICTLTKRGVDSMYDQLIKLISDVGFPIAVSLYLLLRIEKKLDEITKALATLDKTITSVMKQQKDEKATKK</sequence>
<organism evidence="1">
    <name type="scientific">Clostridium sporogenes</name>
    <dbReference type="NCBI Taxonomy" id="1509"/>
    <lineage>
        <taxon>Bacteria</taxon>
        <taxon>Bacillati</taxon>
        <taxon>Bacillota</taxon>
        <taxon>Clostridia</taxon>
        <taxon>Eubacteriales</taxon>
        <taxon>Clostridiaceae</taxon>
        <taxon>Clostridium</taxon>
    </lineage>
</organism>
<dbReference type="AlphaFoldDB" id="Q84IM3"/>
<name>Q84IM3_CLOSG</name>
<proteinExistence type="predicted"/>
<dbReference type="Pfam" id="PF12841">
    <property type="entry name" value="YvrJ"/>
    <property type="match status" value="1"/>
</dbReference>
<reference evidence="1" key="1">
    <citation type="submission" date="2002-08" db="EMBL/GenBank/DDBJ databases">
        <title>Reiterated domain duplication in clostridial collagenases.</title>
        <authorList>
            <person name="Matsushita O."/>
        </authorList>
    </citation>
    <scope>NUCLEOTIDE SEQUENCE</scope>
    <source>
        <strain evidence="1">JCM 1416</strain>
    </source>
</reference>
<dbReference type="EMBL" id="AB090330">
    <property type="protein sequence ID" value="BAC57539.1"/>
    <property type="molecule type" value="Genomic_DNA"/>
</dbReference>
<protein>
    <recommendedName>
        <fullName evidence="2">YvrJ family protein</fullName>
    </recommendedName>
</protein>